<dbReference type="Pfam" id="PF00109">
    <property type="entry name" value="ketoacyl-synt"/>
    <property type="match status" value="1"/>
</dbReference>
<organism evidence="5 6">
    <name type="scientific">Streptomyces prasinosporus</name>
    <dbReference type="NCBI Taxonomy" id="68256"/>
    <lineage>
        <taxon>Bacteria</taxon>
        <taxon>Bacillati</taxon>
        <taxon>Actinomycetota</taxon>
        <taxon>Actinomycetes</taxon>
        <taxon>Kitasatosporales</taxon>
        <taxon>Streptomycetaceae</taxon>
        <taxon>Streptomyces</taxon>
        <taxon>Streptomyces albogriseolus group</taxon>
    </lineage>
</organism>
<evidence type="ECO:0000259" key="4">
    <source>
        <dbReference type="PROSITE" id="PS52004"/>
    </source>
</evidence>
<dbReference type="PANTHER" id="PTHR11712">
    <property type="entry name" value="POLYKETIDE SYNTHASE-RELATED"/>
    <property type="match status" value="1"/>
</dbReference>
<feature type="domain" description="Ketosynthase family 3 (KS3)" evidence="4">
    <location>
        <begin position="6"/>
        <end position="418"/>
    </location>
</feature>
<dbReference type="InterPro" id="IPR014031">
    <property type="entry name" value="Ketoacyl_synth_C"/>
</dbReference>
<protein>
    <submittedName>
        <fullName evidence="5">Beta-ketoacyl synthase N-terminal-like domain-containing protein</fullName>
    </submittedName>
</protein>
<dbReference type="Proteomes" id="UP001501455">
    <property type="component" value="Unassembled WGS sequence"/>
</dbReference>
<dbReference type="Gene3D" id="3.40.47.10">
    <property type="match status" value="1"/>
</dbReference>
<keyword evidence="6" id="KW-1185">Reference proteome</keyword>
<proteinExistence type="inferred from homology"/>
<reference evidence="6" key="1">
    <citation type="journal article" date="2019" name="Int. J. Syst. Evol. Microbiol.">
        <title>The Global Catalogue of Microorganisms (GCM) 10K type strain sequencing project: providing services to taxonomists for standard genome sequencing and annotation.</title>
        <authorList>
            <consortium name="The Broad Institute Genomics Platform"/>
            <consortium name="The Broad Institute Genome Sequencing Center for Infectious Disease"/>
            <person name="Wu L."/>
            <person name="Ma J."/>
        </authorList>
    </citation>
    <scope>NUCLEOTIDE SEQUENCE [LARGE SCALE GENOMIC DNA]</scope>
    <source>
        <strain evidence="6">JCM 4816</strain>
    </source>
</reference>
<sequence length="432" mass="44041">MTPPVPGAVAVTAAAVLSPLADDLDGFTAALLDGRSAVTLPDGAPDTLPVAALDGFTLGGWAGRHLADAPDTAARLRRTAGRAALPARTAACVALRAVRDAGLTDDQLADGTALLVAGGNLALAHQAETVLGHHRAPGRLRASYALTHLDADVIGTVSELTGIRGEGWLVGGASAAGALALIQAARTVAAGWADRVLVVAPAAELSPVEAEAFRRAGALAHERFRDRPARMCRPFDRDRQGFVPGEGAAAVVLERPDSARERGAPVLAELAGCGQRLDARRGTEPDAEGQAAAMRAALDAAGLAPEDVDYVNAHGTGSVLGDETEAASLHKVFGGRDTLRVNSTKPLTGHCLSAAGLVEAIAVVAQLRAGAVHPNPHLDHPCADLPLAGRTSETLPLRTALSNSFAFGGINASVVLRLPRDDRPASPSAPAP</sequence>
<evidence type="ECO:0000313" key="6">
    <source>
        <dbReference type="Proteomes" id="UP001501455"/>
    </source>
</evidence>
<dbReference type="InterPro" id="IPR000794">
    <property type="entry name" value="Beta-ketoacyl_synthase"/>
</dbReference>
<keyword evidence="2 3" id="KW-0808">Transferase</keyword>
<dbReference type="InterPro" id="IPR014030">
    <property type="entry name" value="Ketoacyl_synth_N"/>
</dbReference>
<comment type="similarity">
    <text evidence="1 3">Belongs to the thiolase-like superfamily. Beta-ketoacyl-ACP synthases family.</text>
</comment>
<dbReference type="SUPFAM" id="SSF53901">
    <property type="entry name" value="Thiolase-like"/>
    <property type="match status" value="2"/>
</dbReference>
<evidence type="ECO:0000256" key="1">
    <source>
        <dbReference type="ARBA" id="ARBA00008467"/>
    </source>
</evidence>
<dbReference type="PANTHER" id="PTHR11712:SF336">
    <property type="entry name" value="3-OXOACYL-[ACYL-CARRIER-PROTEIN] SYNTHASE, MITOCHONDRIAL"/>
    <property type="match status" value="1"/>
</dbReference>
<dbReference type="SMART" id="SM00825">
    <property type="entry name" value="PKS_KS"/>
    <property type="match status" value="1"/>
</dbReference>
<evidence type="ECO:0000256" key="2">
    <source>
        <dbReference type="ARBA" id="ARBA00022679"/>
    </source>
</evidence>
<dbReference type="InterPro" id="IPR020841">
    <property type="entry name" value="PKS_Beta-ketoAc_synthase_dom"/>
</dbReference>
<dbReference type="RefSeq" id="WP_193459938.1">
    <property type="nucleotide sequence ID" value="NZ_BAAAXF010000014.1"/>
</dbReference>
<comment type="caution">
    <text evidence="5">The sequence shown here is derived from an EMBL/GenBank/DDBJ whole genome shotgun (WGS) entry which is preliminary data.</text>
</comment>
<gene>
    <name evidence="5" type="ORF">GCM10019016_012850</name>
</gene>
<evidence type="ECO:0000256" key="3">
    <source>
        <dbReference type="RuleBase" id="RU003694"/>
    </source>
</evidence>
<name>A0ABP6TII9_9ACTN</name>
<dbReference type="InterPro" id="IPR016039">
    <property type="entry name" value="Thiolase-like"/>
</dbReference>
<dbReference type="PROSITE" id="PS52004">
    <property type="entry name" value="KS3_2"/>
    <property type="match status" value="1"/>
</dbReference>
<evidence type="ECO:0000313" key="5">
    <source>
        <dbReference type="EMBL" id="GAA3494186.1"/>
    </source>
</evidence>
<accession>A0ABP6TII9</accession>
<dbReference type="Pfam" id="PF02801">
    <property type="entry name" value="Ketoacyl-synt_C"/>
    <property type="match status" value="1"/>
</dbReference>
<dbReference type="EMBL" id="BAAAXF010000014">
    <property type="protein sequence ID" value="GAA3494186.1"/>
    <property type="molecule type" value="Genomic_DNA"/>
</dbReference>